<dbReference type="InterPro" id="IPR055259">
    <property type="entry name" value="YkvP/CgeB_Glyco_trans-like"/>
</dbReference>
<dbReference type="Proteomes" id="UP000179242">
    <property type="component" value="Unassembled WGS sequence"/>
</dbReference>
<dbReference type="Gene3D" id="3.40.50.2000">
    <property type="entry name" value="Glycogen Phosphorylase B"/>
    <property type="match status" value="1"/>
</dbReference>
<protein>
    <recommendedName>
        <fullName evidence="1">Spore protein YkvP/CgeB glycosyl transferase-like domain-containing protein</fullName>
    </recommendedName>
</protein>
<dbReference type="EMBL" id="MEUJ01000008">
    <property type="protein sequence ID" value="OGC39526.1"/>
    <property type="molecule type" value="Genomic_DNA"/>
</dbReference>
<evidence type="ECO:0000313" key="3">
    <source>
        <dbReference type="Proteomes" id="UP000179242"/>
    </source>
</evidence>
<proteinExistence type="predicted"/>
<name>A0A1F4U3L2_UNCSA</name>
<evidence type="ECO:0000313" key="2">
    <source>
        <dbReference type="EMBL" id="OGC39526.1"/>
    </source>
</evidence>
<dbReference type="Pfam" id="PF13524">
    <property type="entry name" value="Glyco_trans_1_2"/>
    <property type="match status" value="1"/>
</dbReference>
<sequence length="362" mass="41787">MGDMKILYVAHGDFWGSTWPYAFIDHYIASTLKSMGHEVKTYNIFAQVTTMSDFYREVAKKQNLTEGHLLGILDDRASAPIPFEILDFEPDLMLHIVGRIPNRILKAIKKLKTKTAIWYLDDPQEINFTSVNGAYYDHVYTVEPSCVAEHKNGKFLPLGCFTHIYKPMEVEEKYKSDICFIGVPFPRRVEFFDEMADFLKNYNVKIIGGGPNVGRADDPWMWKKKLKRLDVLDKFITDEIIFPEEAAKYYNGAKINLNLHRAGTDDRFTHGNPKNIQPIGVSERTFCIAGCGGFQLIDNYRSNLSEQFEAGKEIAVFADNEDFKKKIIYYLEHEAERKKIGEAAQKRVLAEHTYEQRLKRIL</sequence>
<feature type="domain" description="Spore protein YkvP/CgeB glycosyl transferase-like" evidence="1">
    <location>
        <begin position="189"/>
        <end position="362"/>
    </location>
</feature>
<accession>A0A1F4U3L2</accession>
<evidence type="ECO:0000259" key="1">
    <source>
        <dbReference type="Pfam" id="PF13524"/>
    </source>
</evidence>
<comment type="caution">
    <text evidence="2">The sequence shown here is derived from an EMBL/GenBank/DDBJ whole genome shotgun (WGS) entry which is preliminary data.</text>
</comment>
<gene>
    <name evidence="2" type="ORF">A2438_08220</name>
</gene>
<dbReference type="AlphaFoldDB" id="A0A1F4U3L2"/>
<organism evidence="2 3">
    <name type="scientific">candidate division WOR-1 bacterium RIFOXYC2_FULL_46_14</name>
    <dbReference type="NCBI Taxonomy" id="1802587"/>
    <lineage>
        <taxon>Bacteria</taxon>
        <taxon>Bacillati</taxon>
        <taxon>Saganbacteria</taxon>
    </lineage>
</organism>
<reference evidence="2 3" key="1">
    <citation type="journal article" date="2016" name="Nat. Commun.">
        <title>Thousands of microbial genomes shed light on interconnected biogeochemical processes in an aquifer system.</title>
        <authorList>
            <person name="Anantharaman K."/>
            <person name="Brown C.T."/>
            <person name="Hug L.A."/>
            <person name="Sharon I."/>
            <person name="Castelle C.J."/>
            <person name="Probst A.J."/>
            <person name="Thomas B.C."/>
            <person name="Singh A."/>
            <person name="Wilkins M.J."/>
            <person name="Karaoz U."/>
            <person name="Brodie E.L."/>
            <person name="Williams K.H."/>
            <person name="Hubbard S.S."/>
            <person name="Banfield J.F."/>
        </authorList>
    </citation>
    <scope>NUCLEOTIDE SEQUENCE [LARGE SCALE GENOMIC DNA]</scope>
</reference>